<dbReference type="EMBL" id="MN988521">
    <property type="protein sequence ID" value="QIG71447.1"/>
    <property type="molecule type" value="Genomic_DNA"/>
</dbReference>
<proteinExistence type="predicted"/>
<protein>
    <submittedName>
        <fullName evidence="1">Baseplate wedge subunit protein</fullName>
    </submittedName>
</protein>
<name>A0A7S5R5E4_9CAUD</name>
<keyword evidence="2" id="KW-1185">Reference proteome</keyword>
<dbReference type="Proteomes" id="UP000629603">
    <property type="component" value="Segment"/>
</dbReference>
<evidence type="ECO:0000313" key="1">
    <source>
        <dbReference type="EMBL" id="QIG71447.1"/>
    </source>
</evidence>
<evidence type="ECO:0000313" key="2">
    <source>
        <dbReference type="Proteomes" id="UP000629603"/>
    </source>
</evidence>
<sequence>MSNIINPTSISFESIRNDLKTYVQSLNDYQRRWKDFYEGGAGMTTIELAAGLGSFLSYMASANRREAYIDTARLRSSVVGLSTTLGYNVNRMAAPRFRITFTLTNPVQWTKETPIGNYRGEFLSILSDTGFVAGQNTVDVVIGLWKSVQFTSTSTKVFERFLVEDTIDNNLYNVMVNDELVTVVRNAEELVDADVLERTYTAGTYFIFGDDDLGMKLNNGDIVKVEYIQPGAATEDLSLDLSQLTFNAGEVLSGTILSYGSNEDSLEKLKSVAPGYFTTKRRLITLADYNSISLSYAGIISSYAVKRQNTCCTVDLAYVTDQKRHLLSYEKDQFYAYLDKHKVLGTNIVLQDPVELGVNIKVLVVLSTIADSVEVDALIKSYFQSMEYKLGGIFSVSGLIAMDLPGVKRVYPKYPIADKRANYNQYFKINSYDIQYSLDINTLDVSGTDPDLGYS</sequence>
<gene>
    <name evidence="1" type="ORF">EVB93_360</name>
</gene>
<reference evidence="1 2" key="1">
    <citation type="submission" date="2020-01" db="EMBL/GenBank/DDBJ databases">
        <title>Patterns of diversity and host range of bacteriophage communities associated with bean-nodulatin bacteria.</title>
        <authorList>
            <person name="Vann Cauwenberghe J."/>
            <person name="Santamaria R.I."/>
            <person name="Bustos P."/>
            <person name="Juarez S."/>
            <person name="Gonzalez V."/>
        </authorList>
    </citation>
    <scope>NUCLEOTIDE SEQUENCE [LARGE SCALE GENOMIC DNA]</scope>
</reference>
<organism evidence="1 2">
    <name type="scientific">Rhizobium phage RHph_TM30</name>
    <dbReference type="NCBI Taxonomy" id="2509764"/>
    <lineage>
        <taxon>Viruses</taxon>
        <taxon>Duplodnaviria</taxon>
        <taxon>Heunggongvirae</taxon>
        <taxon>Uroviricota</taxon>
        <taxon>Caudoviricetes</taxon>
        <taxon>Kleczkowskaviridae</taxon>
        <taxon>Cuauhnahuacvirus</taxon>
        <taxon>Cuauhnahuacvirus TM30</taxon>
    </lineage>
</organism>
<accession>A0A7S5R5E4</accession>